<evidence type="ECO:0000313" key="2">
    <source>
        <dbReference type="Proteomes" id="UP001651880"/>
    </source>
</evidence>
<keyword evidence="2" id="KW-1185">Reference proteome</keyword>
<sequence>MRRSILYSGISISLILILLISFAAFGDSTDFDSLCEELLIRRSEAWNKILEEDYDYDAFHCDMNSIASGKLLEEDLETFAYLKEYPTDMEPVISLDFQNKKIEKYGDNVLLEGKIIWDLKGQEGIEVMEGCYRIEMQKQNDSWYLTYFQPVQ</sequence>
<protein>
    <recommendedName>
        <fullName evidence="3">DUF4440 domain-containing protein</fullName>
    </recommendedName>
</protein>
<accession>A0ABT1NHC5</accession>
<organism evidence="1 2">
    <name type="scientific">Lutispora saccharofermentans</name>
    <dbReference type="NCBI Taxonomy" id="3024236"/>
    <lineage>
        <taxon>Bacteria</taxon>
        <taxon>Bacillati</taxon>
        <taxon>Bacillota</taxon>
        <taxon>Clostridia</taxon>
        <taxon>Lutisporales</taxon>
        <taxon>Lutisporaceae</taxon>
        <taxon>Lutispora</taxon>
    </lineage>
</organism>
<evidence type="ECO:0000313" key="1">
    <source>
        <dbReference type="EMBL" id="MCQ1529999.1"/>
    </source>
</evidence>
<reference evidence="1 2" key="1">
    <citation type="submission" date="2021-10" db="EMBL/GenBank/DDBJ databases">
        <title>Lutispora strain m25 sp. nov., a thermophilic, non-spore-forming bacterium isolated from a lab-scale methanogenic bioreactor digesting anaerobic sludge.</title>
        <authorList>
            <person name="El Houari A."/>
            <person name="Mcdonald J."/>
        </authorList>
    </citation>
    <scope>NUCLEOTIDE SEQUENCE [LARGE SCALE GENOMIC DNA]</scope>
    <source>
        <strain evidence="2">m25</strain>
    </source>
</reference>
<evidence type="ECO:0008006" key="3">
    <source>
        <dbReference type="Google" id="ProtNLM"/>
    </source>
</evidence>
<dbReference type="Proteomes" id="UP001651880">
    <property type="component" value="Unassembled WGS sequence"/>
</dbReference>
<dbReference type="RefSeq" id="WP_255227516.1">
    <property type="nucleotide sequence ID" value="NZ_JAJEKE010000008.1"/>
</dbReference>
<dbReference type="EMBL" id="JAJEKE010000008">
    <property type="protein sequence ID" value="MCQ1529999.1"/>
    <property type="molecule type" value="Genomic_DNA"/>
</dbReference>
<gene>
    <name evidence="1" type="ORF">LJD61_10635</name>
</gene>
<proteinExistence type="predicted"/>
<comment type="caution">
    <text evidence="1">The sequence shown here is derived from an EMBL/GenBank/DDBJ whole genome shotgun (WGS) entry which is preliminary data.</text>
</comment>
<name>A0ABT1NHC5_9FIRM</name>